<name>R7UK80_CAPTE</name>
<dbReference type="InterPro" id="IPR004839">
    <property type="entry name" value="Aminotransferase_I/II_large"/>
</dbReference>
<dbReference type="Gene3D" id="3.40.640.10">
    <property type="entry name" value="Type I PLP-dependent aspartate aminotransferase-like (Major domain)"/>
    <property type="match status" value="1"/>
</dbReference>
<evidence type="ECO:0000256" key="2">
    <source>
        <dbReference type="ARBA" id="ARBA00007441"/>
    </source>
</evidence>
<evidence type="ECO:0000256" key="4">
    <source>
        <dbReference type="ARBA" id="ARBA00022679"/>
    </source>
</evidence>
<reference evidence="8" key="3">
    <citation type="submission" date="2015-06" db="UniProtKB">
        <authorList>
            <consortium name="EnsemblMetazoa"/>
        </authorList>
    </citation>
    <scope>IDENTIFICATION</scope>
</reference>
<dbReference type="Proteomes" id="UP000014760">
    <property type="component" value="Unassembled WGS sequence"/>
</dbReference>
<evidence type="ECO:0000259" key="6">
    <source>
        <dbReference type="Pfam" id="PF00155"/>
    </source>
</evidence>
<dbReference type="InterPro" id="IPR015424">
    <property type="entry name" value="PyrdxlP-dep_Trfase"/>
</dbReference>
<dbReference type="HOGENOM" id="CLU_1490391_0_0_1"/>
<comment type="cofactor">
    <cofactor evidence="1">
        <name>pyridoxal 5'-phosphate</name>
        <dbReference type="ChEBI" id="CHEBI:597326"/>
    </cofactor>
</comment>
<dbReference type="PANTHER" id="PTHR46383">
    <property type="entry name" value="ASPARTATE AMINOTRANSFERASE"/>
    <property type="match status" value="1"/>
</dbReference>
<dbReference type="GO" id="GO:0008483">
    <property type="term" value="F:transaminase activity"/>
    <property type="evidence" value="ECO:0007669"/>
    <property type="project" value="UniProtKB-KW"/>
</dbReference>
<dbReference type="Gene3D" id="3.90.1150.10">
    <property type="entry name" value="Aspartate Aminotransferase, domain 1"/>
    <property type="match status" value="1"/>
</dbReference>
<feature type="domain" description="Aminotransferase class I/classII large" evidence="6">
    <location>
        <begin position="7"/>
        <end position="179"/>
    </location>
</feature>
<dbReference type="OMA" id="ANFCVEN"/>
<accession>R7UK80</accession>
<dbReference type="InterPro" id="IPR050596">
    <property type="entry name" value="AspAT/PAT-like"/>
</dbReference>
<dbReference type="InterPro" id="IPR004838">
    <property type="entry name" value="NHTrfase_class1_PyrdxlP-BS"/>
</dbReference>
<reference evidence="7 9" key="2">
    <citation type="journal article" date="2013" name="Nature">
        <title>Insights into bilaterian evolution from three spiralian genomes.</title>
        <authorList>
            <person name="Simakov O."/>
            <person name="Marletaz F."/>
            <person name="Cho S.J."/>
            <person name="Edsinger-Gonzales E."/>
            <person name="Havlak P."/>
            <person name="Hellsten U."/>
            <person name="Kuo D.H."/>
            <person name="Larsson T."/>
            <person name="Lv J."/>
            <person name="Arendt D."/>
            <person name="Savage R."/>
            <person name="Osoegawa K."/>
            <person name="de Jong P."/>
            <person name="Grimwood J."/>
            <person name="Chapman J.A."/>
            <person name="Shapiro H."/>
            <person name="Aerts A."/>
            <person name="Otillar R.P."/>
            <person name="Terry A.Y."/>
            <person name="Boore J.L."/>
            <person name="Grigoriev I.V."/>
            <person name="Lindberg D.R."/>
            <person name="Seaver E.C."/>
            <person name="Weisblat D.A."/>
            <person name="Putnam N.H."/>
            <person name="Rokhsar D.S."/>
        </authorList>
    </citation>
    <scope>NUCLEOTIDE SEQUENCE</scope>
    <source>
        <strain evidence="7 9">I ESC-2004</strain>
    </source>
</reference>
<dbReference type="PROSITE" id="PS00105">
    <property type="entry name" value="AA_TRANSFER_CLASS_1"/>
    <property type="match status" value="1"/>
</dbReference>
<reference evidence="9" key="1">
    <citation type="submission" date="2012-12" db="EMBL/GenBank/DDBJ databases">
        <authorList>
            <person name="Hellsten U."/>
            <person name="Grimwood J."/>
            <person name="Chapman J.A."/>
            <person name="Shapiro H."/>
            <person name="Aerts A."/>
            <person name="Otillar R.P."/>
            <person name="Terry A.Y."/>
            <person name="Boore J.L."/>
            <person name="Simakov O."/>
            <person name="Marletaz F."/>
            <person name="Cho S.-J."/>
            <person name="Edsinger-Gonzales E."/>
            <person name="Havlak P."/>
            <person name="Kuo D.-H."/>
            <person name="Larsson T."/>
            <person name="Lv J."/>
            <person name="Arendt D."/>
            <person name="Savage R."/>
            <person name="Osoegawa K."/>
            <person name="de Jong P."/>
            <person name="Lindberg D.R."/>
            <person name="Seaver E.C."/>
            <person name="Weisblat D.A."/>
            <person name="Putnam N.H."/>
            <person name="Grigoriev I.V."/>
            <person name="Rokhsar D.S."/>
        </authorList>
    </citation>
    <scope>NUCLEOTIDE SEQUENCE</scope>
    <source>
        <strain evidence="9">I ESC-2004</strain>
    </source>
</reference>
<gene>
    <name evidence="7" type="ORF">CAPTEDRAFT_135842</name>
</gene>
<evidence type="ECO:0000256" key="1">
    <source>
        <dbReference type="ARBA" id="ARBA00001933"/>
    </source>
</evidence>
<feature type="non-terminal residue" evidence="7">
    <location>
        <position position="181"/>
    </location>
</feature>
<comment type="similarity">
    <text evidence="2">Belongs to the class-I pyridoxal-phosphate-dependent aminotransferase family.</text>
</comment>
<dbReference type="GO" id="GO:0030170">
    <property type="term" value="F:pyridoxal phosphate binding"/>
    <property type="evidence" value="ECO:0007669"/>
    <property type="project" value="InterPro"/>
</dbReference>
<dbReference type="EMBL" id="AMQN01044991">
    <property type="status" value="NOT_ANNOTATED_CDS"/>
    <property type="molecule type" value="Genomic_DNA"/>
</dbReference>
<sequence>MLPEQLEQLAPPGDEARFLLLNYPSNPTGTSYEPEHLKALADVARRQKIIIIADEIYAETRFSGQHHSMAAFYPEGTILSGGLSKWCGAGGWRLGTMVFPKELRRIQDAMAVIASETFTSTSAPIQYAACTAFAGSSEITRYLEQSQQVLALIAGYMLDSLRSMGLQMADPVGGFYLFVSF</sequence>
<dbReference type="AlphaFoldDB" id="R7UK80"/>
<dbReference type="InterPro" id="IPR015422">
    <property type="entry name" value="PyrdxlP-dep_Trfase_small"/>
</dbReference>
<dbReference type="EnsemblMetazoa" id="CapteT135842">
    <property type="protein sequence ID" value="CapteP135842"/>
    <property type="gene ID" value="CapteG135842"/>
</dbReference>
<dbReference type="PANTHER" id="PTHR46383:SF1">
    <property type="entry name" value="ASPARTATE AMINOTRANSFERASE"/>
    <property type="match status" value="1"/>
</dbReference>
<dbReference type="GO" id="GO:0006520">
    <property type="term" value="P:amino acid metabolic process"/>
    <property type="evidence" value="ECO:0007669"/>
    <property type="project" value="InterPro"/>
</dbReference>
<dbReference type="InterPro" id="IPR015421">
    <property type="entry name" value="PyrdxlP-dep_Trfase_major"/>
</dbReference>
<keyword evidence="3" id="KW-0032">Aminotransferase</keyword>
<keyword evidence="5" id="KW-0663">Pyridoxal phosphate</keyword>
<keyword evidence="4" id="KW-0808">Transferase</keyword>
<keyword evidence="9" id="KW-1185">Reference proteome</keyword>
<organism evidence="7">
    <name type="scientific">Capitella teleta</name>
    <name type="common">Polychaete worm</name>
    <dbReference type="NCBI Taxonomy" id="283909"/>
    <lineage>
        <taxon>Eukaryota</taxon>
        <taxon>Metazoa</taxon>
        <taxon>Spiralia</taxon>
        <taxon>Lophotrochozoa</taxon>
        <taxon>Annelida</taxon>
        <taxon>Polychaeta</taxon>
        <taxon>Sedentaria</taxon>
        <taxon>Scolecida</taxon>
        <taxon>Capitellidae</taxon>
        <taxon>Capitella</taxon>
    </lineage>
</organism>
<evidence type="ECO:0000313" key="9">
    <source>
        <dbReference type="Proteomes" id="UP000014760"/>
    </source>
</evidence>
<dbReference type="OrthoDB" id="7042322at2759"/>
<evidence type="ECO:0000256" key="3">
    <source>
        <dbReference type="ARBA" id="ARBA00022576"/>
    </source>
</evidence>
<dbReference type="CDD" id="cd00609">
    <property type="entry name" value="AAT_like"/>
    <property type="match status" value="1"/>
</dbReference>
<evidence type="ECO:0000313" key="8">
    <source>
        <dbReference type="EnsemblMetazoa" id="CapteP135842"/>
    </source>
</evidence>
<evidence type="ECO:0000256" key="5">
    <source>
        <dbReference type="ARBA" id="ARBA00022898"/>
    </source>
</evidence>
<dbReference type="EMBL" id="KB302561">
    <property type="protein sequence ID" value="ELU04213.1"/>
    <property type="molecule type" value="Genomic_DNA"/>
</dbReference>
<evidence type="ECO:0000313" key="7">
    <source>
        <dbReference type="EMBL" id="ELU04213.1"/>
    </source>
</evidence>
<proteinExistence type="inferred from homology"/>
<dbReference type="SUPFAM" id="SSF53383">
    <property type="entry name" value="PLP-dependent transferases"/>
    <property type="match status" value="1"/>
</dbReference>
<dbReference type="STRING" id="283909.R7UK80"/>
<protein>
    <recommendedName>
        <fullName evidence="6">Aminotransferase class I/classII large domain-containing protein</fullName>
    </recommendedName>
</protein>
<dbReference type="Pfam" id="PF00155">
    <property type="entry name" value="Aminotran_1_2"/>
    <property type="match status" value="1"/>
</dbReference>